<feature type="domain" description="Transcriptional regulator LacI/GalR-like sensor" evidence="1">
    <location>
        <begin position="193"/>
        <end position="306"/>
    </location>
</feature>
<proteinExistence type="predicted"/>
<accession>A0ABM7RBV7</accession>
<organism evidence="2 3">
    <name type="scientific">Haloferula helveola</name>
    <dbReference type="NCBI Taxonomy" id="490095"/>
    <lineage>
        <taxon>Bacteria</taxon>
        <taxon>Pseudomonadati</taxon>
        <taxon>Verrucomicrobiota</taxon>
        <taxon>Verrucomicrobiia</taxon>
        <taxon>Verrucomicrobiales</taxon>
        <taxon>Verrucomicrobiaceae</taxon>
        <taxon>Haloferula</taxon>
    </lineage>
</organism>
<sequence length="358" mass="40131">MRKPTLPHLLAERLMEEIRGGAWPSELPGTRVLAQRYGVDRKTCESALGILTERGFLDPPAHGKRRRIHAAFRDREKVVQGNLLLLHSTRQVLGAAEQDYLWKIAGIWRDLVGEAFVERVDFGRYRRPAASLGRLIDRHGASACFMLVPTAGWAAEAAKHLPTYCAGGDIEPDWTGTLSAFSIRDSVRDAALRLRELGHERIVSPIEGGWAKGRSTVQDGILSAFDGKHPCYTRNDLAPEFPEPVAEAWPGYWRKCFASLKPTAFILREESHLLSLYSFCAQHRIRIPTDLSVILLSHDERLEWLQPKPVMARYPYVKAINHFRSWISNGLQPLGRHLLTLQLSEEGQSIAPPAATGA</sequence>
<dbReference type="Pfam" id="PF13377">
    <property type="entry name" value="Peripla_BP_3"/>
    <property type="match status" value="1"/>
</dbReference>
<dbReference type="SUPFAM" id="SSF46785">
    <property type="entry name" value="Winged helix' DNA-binding domain"/>
    <property type="match status" value="1"/>
</dbReference>
<dbReference type="EMBL" id="AP024702">
    <property type="protein sequence ID" value="BCX47920.1"/>
    <property type="molecule type" value="Genomic_DNA"/>
</dbReference>
<dbReference type="Gene3D" id="1.10.10.10">
    <property type="entry name" value="Winged helix-like DNA-binding domain superfamily/Winged helix DNA-binding domain"/>
    <property type="match status" value="1"/>
</dbReference>
<dbReference type="InterPro" id="IPR046335">
    <property type="entry name" value="LacI/GalR-like_sensor"/>
</dbReference>
<name>A0ABM7RBV7_9BACT</name>
<dbReference type="InterPro" id="IPR036390">
    <property type="entry name" value="WH_DNA-bd_sf"/>
</dbReference>
<dbReference type="RefSeq" id="WP_338690390.1">
    <property type="nucleotide sequence ID" value="NZ_AP024702.1"/>
</dbReference>
<reference evidence="2 3" key="1">
    <citation type="submission" date="2021-06" db="EMBL/GenBank/DDBJ databases">
        <title>Complete genome of Haloferula helveola possessing various polysaccharide degrading enzymes.</title>
        <authorList>
            <person name="Takami H."/>
            <person name="Huang C."/>
            <person name="Hamasaki K."/>
        </authorList>
    </citation>
    <scope>NUCLEOTIDE SEQUENCE [LARGE SCALE GENOMIC DNA]</scope>
    <source>
        <strain evidence="2 3">CN-1</strain>
    </source>
</reference>
<evidence type="ECO:0000259" key="1">
    <source>
        <dbReference type="Pfam" id="PF13377"/>
    </source>
</evidence>
<dbReference type="Proteomes" id="UP001374893">
    <property type="component" value="Chromosome"/>
</dbReference>
<protein>
    <submittedName>
        <fullName evidence="2">GntR family transcriptional regulator</fullName>
    </submittedName>
</protein>
<dbReference type="InterPro" id="IPR036388">
    <property type="entry name" value="WH-like_DNA-bd_sf"/>
</dbReference>
<evidence type="ECO:0000313" key="2">
    <source>
        <dbReference type="EMBL" id="BCX47920.1"/>
    </source>
</evidence>
<keyword evidence="3" id="KW-1185">Reference proteome</keyword>
<evidence type="ECO:0000313" key="3">
    <source>
        <dbReference type="Proteomes" id="UP001374893"/>
    </source>
</evidence>
<gene>
    <name evidence="2" type="ORF">HAHE_18280</name>
</gene>